<comment type="caution">
    <text evidence="9">The sequence shown here is derived from an EMBL/GenBank/DDBJ whole genome shotgun (WGS) entry which is preliminary data.</text>
</comment>
<evidence type="ECO:0000313" key="10">
    <source>
        <dbReference type="Proteomes" id="UP000243524"/>
    </source>
</evidence>
<dbReference type="PANTHER" id="PTHR34975">
    <property type="entry name" value="SPORE GERMINATION PROTEIN A2"/>
    <property type="match status" value="1"/>
</dbReference>
<comment type="subcellular location">
    <subcellularLocation>
        <location evidence="1">Membrane</location>
        <topology evidence="1">Multi-pass membrane protein</topology>
    </subcellularLocation>
</comment>
<evidence type="ECO:0000256" key="2">
    <source>
        <dbReference type="ARBA" id="ARBA00007998"/>
    </source>
</evidence>
<dbReference type="RefSeq" id="WP_101332413.1">
    <property type="nucleotide sequence ID" value="NZ_PJNH01000004.1"/>
</dbReference>
<accession>A0A2I0QQR1</accession>
<dbReference type="GO" id="GO:0016020">
    <property type="term" value="C:membrane"/>
    <property type="evidence" value="ECO:0007669"/>
    <property type="project" value="UniProtKB-SubCell"/>
</dbReference>
<comment type="similarity">
    <text evidence="2">Belongs to the amino acid-polyamine-organocation (APC) superfamily. Spore germination protein (SGP) (TC 2.A.3.9) family.</text>
</comment>
<feature type="transmembrane region" description="Helical" evidence="8">
    <location>
        <begin position="80"/>
        <end position="100"/>
    </location>
</feature>
<keyword evidence="7 8" id="KW-0472">Membrane</keyword>
<evidence type="ECO:0000256" key="1">
    <source>
        <dbReference type="ARBA" id="ARBA00004141"/>
    </source>
</evidence>
<dbReference type="Pfam" id="PF03845">
    <property type="entry name" value="Spore_permease"/>
    <property type="match status" value="1"/>
</dbReference>
<dbReference type="GO" id="GO:0009847">
    <property type="term" value="P:spore germination"/>
    <property type="evidence" value="ECO:0007669"/>
    <property type="project" value="InterPro"/>
</dbReference>
<name>A0A2I0QQR1_9BACI</name>
<keyword evidence="3" id="KW-0813">Transport</keyword>
<keyword evidence="10" id="KW-1185">Reference proteome</keyword>
<dbReference type="PANTHER" id="PTHR34975:SF2">
    <property type="entry name" value="SPORE GERMINATION PROTEIN A2"/>
    <property type="match status" value="1"/>
</dbReference>
<keyword evidence="4" id="KW-0309">Germination</keyword>
<feature type="transmembrane region" description="Helical" evidence="8">
    <location>
        <begin position="306"/>
        <end position="324"/>
    </location>
</feature>
<keyword evidence="6 8" id="KW-1133">Transmembrane helix</keyword>
<keyword evidence="5 8" id="KW-0812">Transmembrane</keyword>
<feature type="transmembrane region" description="Helical" evidence="8">
    <location>
        <begin position="216"/>
        <end position="239"/>
    </location>
</feature>
<evidence type="ECO:0000256" key="5">
    <source>
        <dbReference type="ARBA" id="ARBA00022692"/>
    </source>
</evidence>
<dbReference type="AlphaFoldDB" id="A0A2I0QQR1"/>
<reference evidence="9 10" key="1">
    <citation type="submission" date="2017-06" db="EMBL/GenBank/DDBJ databases">
        <title>the draft geome sequence of Illustriluteabacillus marina B3227.</title>
        <authorList>
            <person name="He R.-H."/>
            <person name="Du Z.-J."/>
        </authorList>
    </citation>
    <scope>NUCLEOTIDE SEQUENCE [LARGE SCALE GENOMIC DNA]</scope>
    <source>
        <strain evidence="9 10">B3227</strain>
    </source>
</reference>
<proteinExistence type="inferred from homology"/>
<evidence type="ECO:0000256" key="7">
    <source>
        <dbReference type="ARBA" id="ARBA00023136"/>
    </source>
</evidence>
<dbReference type="NCBIfam" id="TIGR00912">
    <property type="entry name" value="2A0309"/>
    <property type="match status" value="1"/>
</dbReference>
<organism evidence="9 10">
    <name type="scientific">Halalkalibacillus sediminis</name>
    <dbReference type="NCBI Taxonomy" id="2018042"/>
    <lineage>
        <taxon>Bacteria</taxon>
        <taxon>Bacillati</taxon>
        <taxon>Bacillota</taxon>
        <taxon>Bacilli</taxon>
        <taxon>Bacillales</taxon>
        <taxon>Bacillaceae</taxon>
        <taxon>Halalkalibacillus</taxon>
    </lineage>
</organism>
<feature type="transmembrane region" description="Helical" evidence="8">
    <location>
        <begin position="39"/>
        <end position="60"/>
    </location>
</feature>
<sequence>MDNQTISPRQFMFLVILFIVGSSILIVPTPLAAQAKQDAWLSISISVLIGLVLTLFYNHIAKLMEGKTFVQATIMVFGNWFGRFLLIFYLSFLFILASLVLRNIGDFMTTEIIPETPLQFTHILFMIVVVWGAYLGLEVIGRSAEMFMPWIILLLLFFTVSLAPQIKTENLQPFLGEGIMPVISSSTIVTGTPLLELIVFLMIIPYVKDGKTKRKSWVLGVLIGGITLTLTTLFCLLVLGSDLTALNTFPSYKLAQKISIAGFLEGLEVVIGIIWMLTIFFKIVVLFYSVTVGIAQFLTMDDHRPLLLPIGMGMIVLSIIAYPDVAYFESFVADTWFPYALTHGLILPAIVWIGLMIKSKVGKKKNQPRKTSA</sequence>
<protein>
    <submittedName>
        <fullName evidence="9">Spore gernimation protein</fullName>
    </submittedName>
</protein>
<evidence type="ECO:0000256" key="8">
    <source>
        <dbReference type="SAM" id="Phobius"/>
    </source>
</evidence>
<dbReference type="Proteomes" id="UP000243524">
    <property type="component" value="Unassembled WGS sequence"/>
</dbReference>
<feature type="transmembrane region" description="Helical" evidence="8">
    <location>
        <begin position="12"/>
        <end position="33"/>
    </location>
</feature>
<dbReference type="Gene3D" id="1.20.1740.10">
    <property type="entry name" value="Amino acid/polyamine transporter I"/>
    <property type="match status" value="1"/>
</dbReference>
<evidence type="ECO:0000256" key="6">
    <source>
        <dbReference type="ARBA" id="ARBA00022989"/>
    </source>
</evidence>
<feature type="transmembrane region" description="Helical" evidence="8">
    <location>
        <begin position="147"/>
        <end position="166"/>
    </location>
</feature>
<feature type="transmembrane region" description="Helical" evidence="8">
    <location>
        <begin position="269"/>
        <end position="294"/>
    </location>
</feature>
<dbReference type="OrthoDB" id="2078716at2"/>
<feature type="transmembrane region" description="Helical" evidence="8">
    <location>
        <begin position="178"/>
        <end position="204"/>
    </location>
</feature>
<evidence type="ECO:0000313" key="9">
    <source>
        <dbReference type="EMBL" id="PKR76663.1"/>
    </source>
</evidence>
<evidence type="ECO:0000256" key="4">
    <source>
        <dbReference type="ARBA" id="ARBA00022544"/>
    </source>
</evidence>
<evidence type="ECO:0000256" key="3">
    <source>
        <dbReference type="ARBA" id="ARBA00022448"/>
    </source>
</evidence>
<dbReference type="EMBL" id="PJNH01000004">
    <property type="protein sequence ID" value="PKR76663.1"/>
    <property type="molecule type" value="Genomic_DNA"/>
</dbReference>
<gene>
    <name evidence="9" type="ORF">CEY16_12645</name>
</gene>
<feature type="transmembrane region" description="Helical" evidence="8">
    <location>
        <begin position="120"/>
        <end position="140"/>
    </location>
</feature>
<dbReference type="InterPro" id="IPR004761">
    <property type="entry name" value="Spore_GerAB"/>
</dbReference>
<feature type="transmembrane region" description="Helical" evidence="8">
    <location>
        <begin position="336"/>
        <end position="357"/>
    </location>
</feature>